<proteinExistence type="predicted"/>
<dbReference type="OrthoDB" id="343110at2"/>
<protein>
    <recommendedName>
        <fullName evidence="5">DUF1835 domain-containing protein</fullName>
    </recommendedName>
</protein>
<evidence type="ECO:0008006" key="5">
    <source>
        <dbReference type="Google" id="ProtNLM"/>
    </source>
</evidence>
<evidence type="ECO:0000313" key="3">
    <source>
        <dbReference type="EMBL" id="PCK22548.1"/>
    </source>
</evidence>
<feature type="domain" description="DUF1835" evidence="1">
    <location>
        <begin position="2"/>
        <end position="124"/>
    </location>
</feature>
<comment type="caution">
    <text evidence="3">The sequence shown here is derived from an EMBL/GenBank/DDBJ whole genome shotgun (WGS) entry which is preliminary data.</text>
</comment>
<dbReference type="EMBL" id="NKHG01000024">
    <property type="protein sequence ID" value="PCK22548.1"/>
    <property type="molecule type" value="Genomic_DNA"/>
</dbReference>
<dbReference type="AlphaFoldDB" id="A0A2A5IYZ1"/>
<sequence>MIHIVFGASPAGSLKQALREMKQKPVEDMITFDDIYSIGPLLHLHEREGQEARIEWMRHVMSNEFGGFDDMVIDQQKMLQQMKDIKDGSHILIWMGNNAHEQIGLRFAIYLLKGKNVDVSVINTTIAYDYLFNTKTRRMDLRHTGEITSEKFKILYGSKEHFHIVTKEERERLQEEWLAFAEKDQTLRIWQKEQTINVPEDEFDAYLVKMAKRVHQSCQEEDYIKTPRLIGEVIGHLEQYIGDEFIEYRLKTLIDQGIFDMKGNRSSMRFYSIKLTGFGEHLKKWVCCREFEDHPYVKIEGTYGGEPFQCGHCQCHLERDDVPLSDALFSNIWNWTIQYGRWFDEETEDLLPDGVEMEKKFNQEGERMTEEVTRALSPTYQVEYSPSELTQHFI</sequence>
<dbReference type="Pfam" id="PF12395">
    <property type="entry name" value="DUF3658"/>
    <property type="match status" value="1"/>
</dbReference>
<dbReference type="InterPro" id="IPR022123">
    <property type="entry name" value="DUF3658"/>
</dbReference>
<evidence type="ECO:0000259" key="1">
    <source>
        <dbReference type="Pfam" id="PF08874"/>
    </source>
</evidence>
<name>A0A2A5IYZ1_BACPU</name>
<dbReference type="Pfam" id="PF08874">
    <property type="entry name" value="DUF1835"/>
    <property type="match status" value="1"/>
</dbReference>
<reference evidence="3 4" key="1">
    <citation type="submission" date="2017-06" db="EMBL/GenBank/DDBJ databases">
        <title>Draft Genome Sequence of Bacillus sp Strain 36R Isolated from saline sediment at Atanasia, Sonora, Mexico.</title>
        <authorList>
            <person name="Sanchez Diaz R."/>
            <person name="Quiroz Macias M.E."/>
            <person name="Ibarra Gamez J.C."/>
            <person name="Enciso Ibarra J."/>
            <person name="Gomez Gil B."/>
            <person name="Galaviz Silva L."/>
        </authorList>
    </citation>
    <scope>NUCLEOTIDE SEQUENCE [LARGE SCALE GENOMIC DNA]</scope>
    <source>
        <strain evidence="3 4">36R_ATNSAL</strain>
    </source>
</reference>
<accession>A0A2A5IYZ1</accession>
<feature type="domain" description="DUF3658" evidence="2">
    <location>
        <begin position="164"/>
        <end position="271"/>
    </location>
</feature>
<dbReference type="Proteomes" id="UP000228754">
    <property type="component" value="Unassembled WGS sequence"/>
</dbReference>
<evidence type="ECO:0000259" key="2">
    <source>
        <dbReference type="Pfam" id="PF12395"/>
    </source>
</evidence>
<gene>
    <name evidence="3" type="ORF">CEY02_03890</name>
</gene>
<organism evidence="3 4">
    <name type="scientific">Bacillus pumilus</name>
    <name type="common">Bacillus mesentericus</name>
    <dbReference type="NCBI Taxonomy" id="1408"/>
    <lineage>
        <taxon>Bacteria</taxon>
        <taxon>Bacillati</taxon>
        <taxon>Bacillota</taxon>
        <taxon>Bacilli</taxon>
        <taxon>Bacillales</taxon>
        <taxon>Bacillaceae</taxon>
        <taxon>Bacillus</taxon>
    </lineage>
</organism>
<dbReference type="InterPro" id="IPR014973">
    <property type="entry name" value="DUF1835"/>
</dbReference>
<evidence type="ECO:0000313" key="4">
    <source>
        <dbReference type="Proteomes" id="UP000228754"/>
    </source>
</evidence>